<comment type="subcellular location">
    <subcellularLocation>
        <location evidence="1 5">Membrane</location>
        <topology evidence="1 5">Multi-pass membrane protein</topology>
    </subcellularLocation>
</comment>
<keyword evidence="5" id="KW-0813">Transport</keyword>
<keyword evidence="7" id="KW-1185">Reference proteome</keyword>
<evidence type="ECO:0000256" key="2">
    <source>
        <dbReference type="ARBA" id="ARBA00022692"/>
    </source>
</evidence>
<keyword evidence="4 5" id="KW-0472">Membrane</keyword>
<dbReference type="EMBL" id="BFAD01000005">
    <property type="protein sequence ID" value="GBE83730.1"/>
    <property type="molecule type" value="Genomic_DNA"/>
</dbReference>
<feature type="transmembrane region" description="Helical" evidence="5">
    <location>
        <begin position="42"/>
        <end position="64"/>
    </location>
</feature>
<dbReference type="InParanoid" id="A0A401GNH8"/>
<keyword evidence="5" id="KW-0187">Copper transport</keyword>
<accession>A0A401GNH8</accession>
<dbReference type="GO" id="GO:0005886">
    <property type="term" value="C:plasma membrane"/>
    <property type="evidence" value="ECO:0007669"/>
    <property type="project" value="TreeGrafter"/>
</dbReference>
<dbReference type="AlphaFoldDB" id="A0A401GNH8"/>
<evidence type="ECO:0000256" key="3">
    <source>
        <dbReference type="ARBA" id="ARBA00022989"/>
    </source>
</evidence>
<keyword evidence="5" id="KW-0406">Ion transport</keyword>
<dbReference type="Proteomes" id="UP000287166">
    <property type="component" value="Unassembled WGS sequence"/>
</dbReference>
<evidence type="ECO:0000256" key="5">
    <source>
        <dbReference type="RuleBase" id="RU367022"/>
    </source>
</evidence>
<keyword evidence="3 5" id="KW-1133">Transmembrane helix</keyword>
<keyword evidence="5" id="KW-0186">Copper</keyword>
<evidence type="ECO:0000313" key="7">
    <source>
        <dbReference type="Proteomes" id="UP000287166"/>
    </source>
</evidence>
<comment type="caution">
    <text evidence="6">The sequence shown here is derived from an EMBL/GenBank/DDBJ whole genome shotgun (WGS) entry which is preliminary data.</text>
</comment>
<dbReference type="GeneID" id="38780647"/>
<proteinExistence type="inferred from homology"/>
<organism evidence="6 7">
    <name type="scientific">Sparassis crispa</name>
    <dbReference type="NCBI Taxonomy" id="139825"/>
    <lineage>
        <taxon>Eukaryota</taxon>
        <taxon>Fungi</taxon>
        <taxon>Dikarya</taxon>
        <taxon>Basidiomycota</taxon>
        <taxon>Agaricomycotina</taxon>
        <taxon>Agaricomycetes</taxon>
        <taxon>Polyporales</taxon>
        <taxon>Sparassidaceae</taxon>
        <taxon>Sparassis</taxon>
    </lineage>
</organism>
<dbReference type="RefSeq" id="XP_027614643.1">
    <property type="nucleotide sequence ID" value="XM_027758842.1"/>
</dbReference>
<evidence type="ECO:0000313" key="6">
    <source>
        <dbReference type="EMBL" id="GBE83730.1"/>
    </source>
</evidence>
<keyword evidence="2 5" id="KW-0812">Transmembrane</keyword>
<gene>
    <name evidence="6" type="ORF">SCP_0507860</name>
</gene>
<evidence type="ECO:0000256" key="4">
    <source>
        <dbReference type="ARBA" id="ARBA00023136"/>
    </source>
</evidence>
<evidence type="ECO:0000256" key="1">
    <source>
        <dbReference type="ARBA" id="ARBA00004141"/>
    </source>
</evidence>
<protein>
    <recommendedName>
        <fullName evidence="5">Copper transport protein</fullName>
    </recommendedName>
</protein>
<dbReference type="OrthoDB" id="73901at2759"/>
<dbReference type="GO" id="GO:0005375">
    <property type="term" value="F:copper ion transmembrane transporter activity"/>
    <property type="evidence" value="ECO:0007669"/>
    <property type="project" value="UniProtKB-UniRule"/>
</dbReference>
<reference evidence="6 7" key="1">
    <citation type="journal article" date="2018" name="Sci. Rep.">
        <title>Genome sequence of the cauliflower mushroom Sparassis crispa (Hanabiratake) and its association with beneficial usage.</title>
        <authorList>
            <person name="Kiyama R."/>
            <person name="Furutani Y."/>
            <person name="Kawaguchi K."/>
            <person name="Nakanishi T."/>
        </authorList>
    </citation>
    <scope>NUCLEOTIDE SEQUENCE [LARGE SCALE GENOMIC DNA]</scope>
</reference>
<dbReference type="InterPro" id="IPR007274">
    <property type="entry name" value="Cop_transporter"/>
</dbReference>
<feature type="transmembrane region" description="Helical" evidence="5">
    <location>
        <begin position="120"/>
        <end position="145"/>
    </location>
</feature>
<sequence>MDSMNGTSMDNSTSMSMTMMAMLPFHYHIGHDTLWFQPWVPSYASTTFAACVGLFFLAAFYRFLAALRASVDLRWQAAAASKKAILAGEEQCCEPSVGVLQFSLWTDLPRGLLEGFQSAIAYFLMLAVMVMNAWFFIAIFLGIVVGETFFGRFGARGIEKFGTC</sequence>
<dbReference type="PANTHER" id="PTHR12483">
    <property type="entry name" value="SOLUTE CARRIER FAMILY 31 COPPER TRANSPORTERS"/>
    <property type="match status" value="1"/>
</dbReference>
<dbReference type="PANTHER" id="PTHR12483:SF27">
    <property type="entry name" value="COPPER TRANSPORT PROTEIN CTR1"/>
    <property type="match status" value="1"/>
</dbReference>
<comment type="similarity">
    <text evidence="5">Belongs to the copper transporter (Ctr) (TC 1.A.56) family. SLC31A subfamily.</text>
</comment>
<name>A0A401GNH8_9APHY</name>
<dbReference type="Pfam" id="PF04145">
    <property type="entry name" value="Ctr"/>
    <property type="match status" value="1"/>
</dbReference>